<comment type="similarity">
    <text evidence="1">Belongs to the ABC transporter superfamily.</text>
</comment>
<evidence type="ECO:0000256" key="4">
    <source>
        <dbReference type="ARBA" id="ARBA00022840"/>
    </source>
</evidence>
<feature type="domain" description="ABC transporter" evidence="5">
    <location>
        <begin position="7"/>
        <end position="255"/>
    </location>
</feature>
<dbReference type="FunFam" id="3.40.50.300:FF:000016">
    <property type="entry name" value="Oligopeptide ABC transporter ATP-binding component"/>
    <property type="match status" value="1"/>
</dbReference>
<dbReference type="NCBIfam" id="TIGR01727">
    <property type="entry name" value="oligo_HPY"/>
    <property type="match status" value="1"/>
</dbReference>
<dbReference type="AlphaFoldDB" id="A0A9D1KFX4"/>
<dbReference type="EMBL" id="DVKS01000223">
    <property type="protein sequence ID" value="HIT43063.1"/>
    <property type="molecule type" value="Genomic_DNA"/>
</dbReference>
<evidence type="ECO:0000313" key="6">
    <source>
        <dbReference type="EMBL" id="HIT43063.1"/>
    </source>
</evidence>
<dbReference type="Pfam" id="PF08352">
    <property type="entry name" value="oligo_HPY"/>
    <property type="match status" value="1"/>
</dbReference>
<dbReference type="CDD" id="cd03257">
    <property type="entry name" value="ABC_NikE_OppD_transporters"/>
    <property type="match status" value="1"/>
</dbReference>
<dbReference type="InterPro" id="IPR017871">
    <property type="entry name" value="ABC_transporter-like_CS"/>
</dbReference>
<dbReference type="Pfam" id="PF00005">
    <property type="entry name" value="ABC_tran"/>
    <property type="match status" value="1"/>
</dbReference>
<reference evidence="6" key="2">
    <citation type="journal article" date="2021" name="PeerJ">
        <title>Extensive microbial diversity within the chicken gut microbiome revealed by metagenomics and culture.</title>
        <authorList>
            <person name="Gilroy R."/>
            <person name="Ravi A."/>
            <person name="Getino M."/>
            <person name="Pursley I."/>
            <person name="Horton D.L."/>
            <person name="Alikhan N.F."/>
            <person name="Baker D."/>
            <person name="Gharbi K."/>
            <person name="Hall N."/>
            <person name="Watson M."/>
            <person name="Adriaenssens E.M."/>
            <person name="Foster-Nyarko E."/>
            <person name="Jarju S."/>
            <person name="Secka A."/>
            <person name="Antonio M."/>
            <person name="Oren A."/>
            <person name="Chaudhuri R.R."/>
            <person name="La Ragione R."/>
            <person name="Hildebrand F."/>
            <person name="Pallen M.J."/>
        </authorList>
    </citation>
    <scope>NUCLEOTIDE SEQUENCE</scope>
    <source>
        <strain evidence="6">CHK123-3438</strain>
    </source>
</reference>
<evidence type="ECO:0000313" key="7">
    <source>
        <dbReference type="Proteomes" id="UP000886860"/>
    </source>
</evidence>
<comment type="caution">
    <text evidence="6">The sequence shown here is derived from an EMBL/GenBank/DDBJ whole genome shotgun (WGS) entry which is preliminary data.</text>
</comment>
<evidence type="ECO:0000256" key="2">
    <source>
        <dbReference type="ARBA" id="ARBA00022448"/>
    </source>
</evidence>
<dbReference type="SMART" id="SM00382">
    <property type="entry name" value="AAA"/>
    <property type="match status" value="1"/>
</dbReference>
<keyword evidence="4 6" id="KW-0067">ATP-binding</keyword>
<dbReference type="PROSITE" id="PS50893">
    <property type="entry name" value="ABC_TRANSPORTER_2"/>
    <property type="match status" value="1"/>
</dbReference>
<protein>
    <submittedName>
        <fullName evidence="6">ABC transporter ATP-binding protein</fullName>
    </submittedName>
</protein>
<sequence length="322" mass="36133">MTQNVLLEAKNLVKEFPVSRGRGKQTVHAVSDVNLTIYEGETLALVGESGCGKSTLGRLLIRLLPATSGEVFFQGAKITAMKEMEFAPYRRQMQIIFQDPYASLNPRMKVLDIIAEPLVTYGLAANKKELENQVMELMDLVGIPREFRNRYPHQFSGGQRQRIGIARAIALQPKLIVCDEPVSALDVSIQSQVLNLLKDLQEQRKLTYLFISHDLSVVKFIASRVCVMFLGTICEIGGTDELYEKPLHPYTRFLLDAIPQADPRLRSQEKEILTGEIPSPVNPPSGCRFRTRCPYARDICSQQAPPCKTVGNRQVFCHFPLG</sequence>
<dbReference type="InterPro" id="IPR027417">
    <property type="entry name" value="P-loop_NTPase"/>
</dbReference>
<evidence type="ECO:0000256" key="1">
    <source>
        <dbReference type="ARBA" id="ARBA00005417"/>
    </source>
</evidence>
<gene>
    <name evidence="6" type="ORF">IAB60_13385</name>
</gene>
<dbReference type="InterPro" id="IPR050319">
    <property type="entry name" value="ABC_transp_ATP-bind"/>
</dbReference>
<dbReference type="InterPro" id="IPR003439">
    <property type="entry name" value="ABC_transporter-like_ATP-bd"/>
</dbReference>
<keyword evidence="3" id="KW-0547">Nucleotide-binding</keyword>
<dbReference type="GO" id="GO:0055085">
    <property type="term" value="P:transmembrane transport"/>
    <property type="evidence" value="ECO:0007669"/>
    <property type="project" value="UniProtKB-ARBA"/>
</dbReference>
<proteinExistence type="inferred from homology"/>
<dbReference type="PROSITE" id="PS00211">
    <property type="entry name" value="ABC_TRANSPORTER_1"/>
    <property type="match status" value="1"/>
</dbReference>
<name>A0A9D1KFX4_9FIRM</name>
<evidence type="ECO:0000256" key="3">
    <source>
        <dbReference type="ARBA" id="ARBA00022741"/>
    </source>
</evidence>
<dbReference type="InterPro" id="IPR003593">
    <property type="entry name" value="AAA+_ATPase"/>
</dbReference>
<reference evidence="6" key="1">
    <citation type="submission" date="2020-10" db="EMBL/GenBank/DDBJ databases">
        <authorList>
            <person name="Gilroy R."/>
        </authorList>
    </citation>
    <scope>NUCLEOTIDE SEQUENCE</scope>
    <source>
        <strain evidence="6">CHK123-3438</strain>
    </source>
</reference>
<dbReference type="SUPFAM" id="SSF52540">
    <property type="entry name" value="P-loop containing nucleoside triphosphate hydrolases"/>
    <property type="match status" value="1"/>
</dbReference>
<keyword evidence="2" id="KW-0813">Transport</keyword>
<dbReference type="GO" id="GO:0016887">
    <property type="term" value="F:ATP hydrolysis activity"/>
    <property type="evidence" value="ECO:0007669"/>
    <property type="project" value="InterPro"/>
</dbReference>
<organism evidence="6 7">
    <name type="scientific">Candidatus Caccovicinus merdipullorum</name>
    <dbReference type="NCBI Taxonomy" id="2840724"/>
    <lineage>
        <taxon>Bacteria</taxon>
        <taxon>Bacillati</taxon>
        <taxon>Bacillota</taxon>
        <taxon>Clostridia</taxon>
        <taxon>Eubacteriales</taxon>
        <taxon>Candidatus Caccovicinus</taxon>
    </lineage>
</organism>
<evidence type="ECO:0000259" key="5">
    <source>
        <dbReference type="PROSITE" id="PS50893"/>
    </source>
</evidence>
<dbReference type="PANTHER" id="PTHR43776:SF7">
    <property type="entry name" value="D,D-DIPEPTIDE TRANSPORT ATP-BINDING PROTEIN DDPF-RELATED"/>
    <property type="match status" value="1"/>
</dbReference>
<dbReference type="Gene3D" id="3.40.50.300">
    <property type="entry name" value="P-loop containing nucleotide triphosphate hydrolases"/>
    <property type="match status" value="1"/>
</dbReference>
<dbReference type="InterPro" id="IPR013563">
    <property type="entry name" value="Oligopep_ABC_C"/>
</dbReference>
<dbReference type="Proteomes" id="UP000886860">
    <property type="component" value="Unassembled WGS sequence"/>
</dbReference>
<dbReference type="PANTHER" id="PTHR43776">
    <property type="entry name" value="TRANSPORT ATP-BINDING PROTEIN"/>
    <property type="match status" value="1"/>
</dbReference>
<dbReference type="GO" id="GO:0005524">
    <property type="term" value="F:ATP binding"/>
    <property type="evidence" value="ECO:0007669"/>
    <property type="project" value="UniProtKB-KW"/>
</dbReference>
<accession>A0A9D1KFX4</accession>
<dbReference type="GO" id="GO:0015833">
    <property type="term" value="P:peptide transport"/>
    <property type="evidence" value="ECO:0007669"/>
    <property type="project" value="InterPro"/>
</dbReference>